<keyword evidence="1" id="KW-0812">Transmembrane</keyword>
<feature type="transmembrane region" description="Helical" evidence="1">
    <location>
        <begin position="164"/>
        <end position="181"/>
    </location>
</feature>
<keyword evidence="1" id="KW-0472">Membrane</keyword>
<feature type="transmembrane region" description="Helical" evidence="1">
    <location>
        <begin position="12"/>
        <end position="32"/>
    </location>
</feature>
<dbReference type="Proteomes" id="UP000672009">
    <property type="component" value="Chromosome"/>
</dbReference>
<feature type="transmembrane region" description="Helical" evidence="1">
    <location>
        <begin position="79"/>
        <end position="102"/>
    </location>
</feature>
<dbReference type="KEGG" id="tun:J9260_16210"/>
<sequence length="660" mass="73291">MHYSPLLKAAMASLFFLVITFYLIAYLINVVFSQSFTNETEMAQFFGILTTINSVVGLLLQVLLTNRLLQWFGVKNVNLIFPVTSFASLLALFFSFSLPAAVMGSFNRDALMNAFRDPVWEIMLKVLPASAQGRIRAMILAVVIPLALLVSGLGLWLLQSWFDTTTMVWVGMATALVYGYCNWRMNIAYLDEIITYLKRKLSFKTNRDFLSEKPDSKLLQTLRDGVYQEDPQVALAFANTLVQAFPEQAVTVVMGRLKMTADITFYDELLCVLTPLGRDYLEKPLLNLLPSAAPSHAAAILWVLFHVRSPAIAALPSMLLLSSCPRTQASGVYGAYVNGFQTTLWQSASEVWNELLQAQEVSSNLLGLRLLRSINHQQGNSVDNENPVMPPDFPASVLHLWLGGDGVLQQAILKTLRLLPTAQFAPLLPVLGKALQQDDPALRLACVAVCGGEGHASGYRLLHTALDDPHPDVRKLAVNQIQQQVGNQGLKPLLQRGTPRMQSAVVWQLLKDEAEQSYLQDVATCKAVQAQQFAMVWMLLKQMQTPDDAQKLLLIVVKERVNAVLQIALQALQTSRNADAIKVIRAGLETGDRCLQGSAREALLYLPHRGVQKTLCGVLEQEVQVDRQQFPDVLAAVRWCSGQPDPWLQGCAQYVLMRQT</sequence>
<evidence type="ECO:0000256" key="1">
    <source>
        <dbReference type="SAM" id="Phobius"/>
    </source>
</evidence>
<dbReference type="SUPFAM" id="SSF48371">
    <property type="entry name" value="ARM repeat"/>
    <property type="match status" value="2"/>
</dbReference>
<dbReference type="InterPro" id="IPR016024">
    <property type="entry name" value="ARM-type_fold"/>
</dbReference>
<feature type="transmembrane region" description="Helical" evidence="1">
    <location>
        <begin position="285"/>
        <end position="305"/>
    </location>
</feature>
<feature type="transmembrane region" description="Helical" evidence="1">
    <location>
        <begin position="137"/>
        <end position="158"/>
    </location>
</feature>
<feature type="transmembrane region" description="Helical" evidence="1">
    <location>
        <begin position="44"/>
        <end position="64"/>
    </location>
</feature>
<proteinExistence type="predicted"/>
<gene>
    <name evidence="2" type="ORF">J9260_16210</name>
</gene>
<evidence type="ECO:0000313" key="2">
    <source>
        <dbReference type="EMBL" id="QTR53224.1"/>
    </source>
</evidence>
<organism evidence="2 3">
    <name type="scientific">Thiothrix unzii</name>
    <dbReference type="NCBI Taxonomy" id="111769"/>
    <lineage>
        <taxon>Bacteria</taxon>
        <taxon>Pseudomonadati</taxon>
        <taxon>Pseudomonadota</taxon>
        <taxon>Gammaproteobacteria</taxon>
        <taxon>Thiotrichales</taxon>
        <taxon>Thiotrichaceae</taxon>
        <taxon>Thiothrix</taxon>
    </lineage>
</organism>
<dbReference type="EMBL" id="CP072793">
    <property type="protein sequence ID" value="QTR53224.1"/>
    <property type="molecule type" value="Genomic_DNA"/>
</dbReference>
<dbReference type="InterPro" id="IPR036259">
    <property type="entry name" value="MFS_trans_sf"/>
</dbReference>
<dbReference type="Gene3D" id="1.25.10.10">
    <property type="entry name" value="Leucine-rich Repeat Variant"/>
    <property type="match status" value="1"/>
</dbReference>
<dbReference type="InterPro" id="IPR011989">
    <property type="entry name" value="ARM-like"/>
</dbReference>
<dbReference type="RefSeq" id="WP_210218750.1">
    <property type="nucleotide sequence ID" value="NZ_CP072793.1"/>
</dbReference>
<evidence type="ECO:0000313" key="3">
    <source>
        <dbReference type="Proteomes" id="UP000672009"/>
    </source>
</evidence>
<dbReference type="AlphaFoldDB" id="A0A975IGZ8"/>
<reference evidence="2" key="1">
    <citation type="submission" date="2021-04" db="EMBL/GenBank/DDBJ databases">
        <title>Genomics, taxonomy and metabolism of representatives of sulfur bacteria of the genus Thiothrix: Thiothrix fructosivorans QT, Thiothrix unzii A1T and three new species, Thiothrix subterranea sp. nov., Thiothrix litoralis sp. nov. and 'Candidatus Thiothrix anitrata' sp. nov.</title>
        <authorList>
            <person name="Ravin N.V."/>
            <person name="Smolyakov D."/>
            <person name="Rudenko T.S."/>
            <person name="Mardanov A.V."/>
            <person name="Beletsky A.V."/>
            <person name="Markov N.D."/>
            <person name="Fomenkov A.I."/>
            <person name="Roberts R.J."/>
            <person name="Karnachuk O.V."/>
            <person name="Novikov A."/>
            <person name="Grabovich M.Y."/>
        </authorList>
    </citation>
    <scope>NUCLEOTIDE SEQUENCE</scope>
    <source>
        <strain evidence="2">A1</strain>
    </source>
</reference>
<protein>
    <submittedName>
        <fullName evidence="2">HEAT repeat domain-containing protein</fullName>
    </submittedName>
</protein>
<dbReference type="SUPFAM" id="SSF103473">
    <property type="entry name" value="MFS general substrate transporter"/>
    <property type="match status" value="1"/>
</dbReference>
<accession>A0A975IGZ8</accession>
<keyword evidence="1" id="KW-1133">Transmembrane helix</keyword>
<name>A0A975IGZ8_9GAMM</name>
<keyword evidence="3" id="KW-1185">Reference proteome</keyword>